<dbReference type="EMBL" id="LSRX01000169">
    <property type="protein sequence ID" value="OLQ06045.1"/>
    <property type="molecule type" value="Genomic_DNA"/>
</dbReference>
<reference evidence="2 3" key="1">
    <citation type="submission" date="2016-02" db="EMBL/GenBank/DDBJ databases">
        <title>Genome analysis of coral dinoflagellate symbionts highlights evolutionary adaptations to a symbiotic lifestyle.</title>
        <authorList>
            <person name="Aranda M."/>
            <person name="Li Y."/>
            <person name="Liew Y.J."/>
            <person name="Baumgarten S."/>
            <person name="Simakov O."/>
            <person name="Wilson M."/>
            <person name="Piel J."/>
            <person name="Ashoor H."/>
            <person name="Bougouffa S."/>
            <person name="Bajic V.B."/>
            <person name="Ryu T."/>
            <person name="Ravasi T."/>
            <person name="Bayer T."/>
            <person name="Micklem G."/>
            <person name="Kim H."/>
            <person name="Bhak J."/>
            <person name="Lajeunesse T.C."/>
            <person name="Voolstra C.R."/>
        </authorList>
    </citation>
    <scope>NUCLEOTIDE SEQUENCE [LARGE SCALE GENOMIC DNA]</scope>
    <source>
        <strain evidence="2 3">CCMP2467</strain>
    </source>
</reference>
<feature type="compositionally biased region" description="Basic and acidic residues" evidence="1">
    <location>
        <begin position="236"/>
        <end position="259"/>
    </location>
</feature>
<evidence type="ECO:0000313" key="2">
    <source>
        <dbReference type="EMBL" id="OLQ06045.1"/>
    </source>
</evidence>
<organism evidence="2 3">
    <name type="scientific">Symbiodinium microadriaticum</name>
    <name type="common">Dinoflagellate</name>
    <name type="synonym">Zooxanthella microadriatica</name>
    <dbReference type="NCBI Taxonomy" id="2951"/>
    <lineage>
        <taxon>Eukaryota</taxon>
        <taxon>Sar</taxon>
        <taxon>Alveolata</taxon>
        <taxon>Dinophyceae</taxon>
        <taxon>Suessiales</taxon>
        <taxon>Symbiodiniaceae</taxon>
        <taxon>Symbiodinium</taxon>
    </lineage>
</organism>
<dbReference type="AlphaFoldDB" id="A0A1Q9EF22"/>
<keyword evidence="3" id="KW-1185">Reference proteome</keyword>
<comment type="caution">
    <text evidence="2">The sequence shown here is derived from an EMBL/GenBank/DDBJ whole genome shotgun (WGS) entry which is preliminary data.</text>
</comment>
<evidence type="ECO:0000313" key="3">
    <source>
        <dbReference type="Proteomes" id="UP000186817"/>
    </source>
</evidence>
<feature type="region of interest" description="Disordered" evidence="1">
    <location>
        <begin position="224"/>
        <end position="332"/>
    </location>
</feature>
<proteinExistence type="predicted"/>
<feature type="compositionally biased region" description="Low complexity" evidence="1">
    <location>
        <begin position="80"/>
        <end position="95"/>
    </location>
</feature>
<evidence type="ECO:0000256" key="1">
    <source>
        <dbReference type="SAM" id="MobiDB-lite"/>
    </source>
</evidence>
<accession>A0A1Q9EF22</accession>
<feature type="compositionally biased region" description="Basic and acidic residues" evidence="1">
    <location>
        <begin position="278"/>
        <end position="311"/>
    </location>
</feature>
<dbReference type="Proteomes" id="UP000186817">
    <property type="component" value="Unassembled WGS sequence"/>
</dbReference>
<feature type="region of interest" description="Disordered" evidence="1">
    <location>
        <begin position="73"/>
        <end position="134"/>
    </location>
</feature>
<name>A0A1Q9EF22_SYMMI</name>
<gene>
    <name evidence="2" type="ORF">AK812_SmicGene10692</name>
</gene>
<feature type="compositionally biased region" description="Acidic residues" evidence="1">
    <location>
        <begin position="226"/>
        <end position="235"/>
    </location>
</feature>
<sequence length="868" mass="94461">MWMWKPQQVFGSILSTVWDSLAGSEYGFPSAQKGHRVVGMGVLHPYGSFGGPVEGQYNQTLFPKEKAWWMGRAATKGQAQRSSQRGQVRWQGQVGDTRHVPFGPPDRKLASSAVGNGTSTPEEGGGKQRRSSLAGEDATGHFGILACRGGDKCAGASEGSGGRTPAHCHIESDEGYIDQLTALLEAQLNDQEVALEKFNTAEIDWLASEREATIAIARMASKDQAISEEDQEMEDGEFRASEAAETEARLQKETEEHQSAGRNLHNALQVARQQAAEHLNKHQREGSRTPRRKNDVEPEGQQVDKAKEEATGKPSGGTATTPFKLGGSQAQAKSAPEVVELSLAARLLERTSAFGVPAPSFISTGKAWPSNSLSQLHPVGSTASVLWPTEVQCEHSLRPARPLTLQKPVLQFLWKQEGANATLLHGLGTLLVARPPFISDLQAMLASHVPLRPEWVSGPLLHMSPFEARWLATFLPAEQDRRRFTVFDCRLDLMSRASGPEWSLLDYITAAVRSVPYRVRLIWYIVRPIPDLPTPQFSVTAHDAPGGTRAVPVDLRGLGGMLHTIEVGPGPLRPLWAELRAKGVDPGSRLEQAWLEDLCEFRDEQGRHVDAITADGTSPEWLVLSLTDPLAPVHIEVDYVGGAGHVLRVPPPVPPPRGPCSTPASTSCTTTAVAVRPVTHHCQAVSPDEIAVLPEDLASPAERLLCMGAVPGLRYLLRERVPLQRHYTLFERAGNLHIRPLRPEWSLLDLVQDVMLVVPMLRSIQVLHSPLDRLPVLQVAATEMGWPTDSLAIPFDLRGAGLQICTLVVGPGLTQRILHEAVWTECAAGRSGVPDTVPFADSLGRTGDTRRPLADVQFFARVPGGMGE</sequence>
<protein>
    <submittedName>
        <fullName evidence="2">Uncharacterized protein</fullName>
    </submittedName>
</protein>
<dbReference type="OrthoDB" id="419031at2759"/>